<feature type="domain" description="Exoribonuclease phosphorolytic" evidence="7">
    <location>
        <begin position="28"/>
        <end position="193"/>
    </location>
</feature>
<evidence type="ECO:0000256" key="2">
    <source>
        <dbReference type="ARBA" id="ARBA00004604"/>
    </source>
</evidence>
<feature type="domain" description="Exoribonuclease phosphorolytic" evidence="8">
    <location>
        <begin position="222"/>
        <end position="285"/>
    </location>
</feature>
<evidence type="ECO:0000256" key="4">
    <source>
        <dbReference type="ARBA" id="ARBA00022490"/>
    </source>
</evidence>
<evidence type="ECO:0000256" key="3">
    <source>
        <dbReference type="ARBA" id="ARBA00006678"/>
    </source>
</evidence>
<dbReference type="InterPro" id="IPR027408">
    <property type="entry name" value="PNPase/RNase_PH_dom_sf"/>
</dbReference>
<dbReference type="PANTHER" id="PTHR11097:SF8">
    <property type="entry name" value="EXOSOME COMPLEX COMPONENT RRP42"/>
    <property type="match status" value="1"/>
</dbReference>
<dbReference type="InterPro" id="IPR036345">
    <property type="entry name" value="ExoRNase_PH_dom2_sf"/>
</dbReference>
<gene>
    <name evidence="9" type="ORF">HK105_204067</name>
</gene>
<evidence type="ECO:0000313" key="10">
    <source>
        <dbReference type="Proteomes" id="UP001527925"/>
    </source>
</evidence>
<keyword evidence="4" id="KW-0963">Cytoplasm</keyword>
<comment type="similarity">
    <text evidence="3">Belongs to the RNase PH family.</text>
</comment>
<evidence type="ECO:0000259" key="7">
    <source>
        <dbReference type="Pfam" id="PF01138"/>
    </source>
</evidence>
<dbReference type="Pfam" id="PF03725">
    <property type="entry name" value="RNase_PH_C"/>
    <property type="match status" value="1"/>
</dbReference>
<comment type="subcellular location">
    <subcellularLocation>
        <location evidence="1">Cytoplasm</location>
    </subcellularLocation>
    <subcellularLocation>
        <location evidence="2">Nucleus</location>
        <location evidence="2">Nucleolus</location>
    </subcellularLocation>
</comment>
<dbReference type="EMBL" id="JADGIZ020000017">
    <property type="protein sequence ID" value="KAL2916311.1"/>
    <property type="molecule type" value="Genomic_DNA"/>
</dbReference>
<dbReference type="Proteomes" id="UP001527925">
    <property type="component" value="Unassembled WGS sequence"/>
</dbReference>
<organism evidence="9 10">
    <name type="scientific">Polyrhizophydium stewartii</name>
    <dbReference type="NCBI Taxonomy" id="2732419"/>
    <lineage>
        <taxon>Eukaryota</taxon>
        <taxon>Fungi</taxon>
        <taxon>Fungi incertae sedis</taxon>
        <taxon>Chytridiomycota</taxon>
        <taxon>Chytridiomycota incertae sedis</taxon>
        <taxon>Chytridiomycetes</taxon>
        <taxon>Rhizophydiales</taxon>
        <taxon>Rhizophydiales incertae sedis</taxon>
        <taxon>Polyrhizophydium</taxon>
    </lineage>
</organism>
<protein>
    <recommendedName>
        <fullName evidence="6">Ribosomal RNA-processing protein 42</fullName>
    </recommendedName>
</protein>
<dbReference type="InterPro" id="IPR001247">
    <property type="entry name" value="ExoRNase_PH_dom1"/>
</dbReference>
<dbReference type="Pfam" id="PF01138">
    <property type="entry name" value="RNase_PH"/>
    <property type="match status" value="1"/>
</dbReference>
<evidence type="ECO:0000256" key="5">
    <source>
        <dbReference type="ARBA" id="ARBA00022835"/>
    </source>
</evidence>
<accession>A0ABR4N9W7</accession>
<evidence type="ECO:0000256" key="1">
    <source>
        <dbReference type="ARBA" id="ARBA00004496"/>
    </source>
</evidence>
<evidence type="ECO:0000259" key="8">
    <source>
        <dbReference type="Pfam" id="PF03725"/>
    </source>
</evidence>
<dbReference type="PANTHER" id="PTHR11097">
    <property type="entry name" value="EXOSOME COMPLEX EXONUCLEASE RIBOSOMAL RNA PROCESSING PROTEIN"/>
    <property type="match status" value="1"/>
</dbReference>
<comment type="caution">
    <text evidence="9">The sequence shown here is derived from an EMBL/GenBank/DDBJ whole genome shotgun (WGS) entry which is preliminary data.</text>
</comment>
<dbReference type="InterPro" id="IPR015847">
    <property type="entry name" value="ExoRNase_PH_dom2"/>
</dbReference>
<keyword evidence="5" id="KW-0271">Exosome</keyword>
<keyword evidence="10" id="KW-1185">Reference proteome</keyword>
<dbReference type="SUPFAM" id="SSF54211">
    <property type="entry name" value="Ribosomal protein S5 domain 2-like"/>
    <property type="match status" value="1"/>
</dbReference>
<dbReference type="Gene3D" id="3.30.230.70">
    <property type="entry name" value="GHMP Kinase, N-terminal domain"/>
    <property type="match status" value="1"/>
</dbReference>
<dbReference type="InterPro" id="IPR050590">
    <property type="entry name" value="Exosome_comp_Rrp42_subfam"/>
</dbReference>
<dbReference type="SUPFAM" id="SSF55666">
    <property type="entry name" value="Ribonuclease PH domain 2-like"/>
    <property type="match status" value="1"/>
</dbReference>
<reference evidence="9 10" key="1">
    <citation type="submission" date="2023-09" db="EMBL/GenBank/DDBJ databases">
        <title>Pangenome analysis of Batrachochytrium dendrobatidis and related Chytrids.</title>
        <authorList>
            <person name="Yacoub M.N."/>
            <person name="Stajich J.E."/>
            <person name="James T.Y."/>
        </authorList>
    </citation>
    <scope>NUCLEOTIDE SEQUENCE [LARGE SCALE GENOMIC DNA]</scope>
    <source>
        <strain evidence="9 10">JEL0888</strain>
    </source>
</reference>
<sequence>MLIGASERDFITKGVESGIRADGRGPLDFRQFFLETGMITQASGSCRATIDFGTDVLAGVKVQVGDIEGRVDSDEAQADGAMVEDAGAGDDAETGAQSRGNVGRVVCTVECSPAAKSVLDAREVDDMCNEYSQILTRTLNGPHGGLDLQKLCIIPGSTCWVVNVDVLILDYGGNVLDTIFMAVRGALHNTRLPKATVEQTDGHFEFDISDDETEILAGRESVPVAMTLSKIGTSRIVDSTPLEALCSAAQVTVFVNRAGNVCGLQKSGKGSLEPSILIDMIETGVKLGTELAEKLDAVLDREERDRLSHIEPTGFR</sequence>
<name>A0ABR4N9W7_9FUNG</name>
<proteinExistence type="inferred from homology"/>
<dbReference type="InterPro" id="IPR020568">
    <property type="entry name" value="Ribosomal_Su5_D2-typ_SF"/>
</dbReference>
<evidence type="ECO:0000313" key="9">
    <source>
        <dbReference type="EMBL" id="KAL2916311.1"/>
    </source>
</evidence>
<evidence type="ECO:0000256" key="6">
    <source>
        <dbReference type="ARBA" id="ARBA00042523"/>
    </source>
</evidence>
<dbReference type="CDD" id="cd11367">
    <property type="entry name" value="RNase_PH_RRP42"/>
    <property type="match status" value="1"/>
</dbReference>